<protein>
    <submittedName>
        <fullName evidence="1">Uncharacterized protein</fullName>
    </submittedName>
</protein>
<dbReference type="EMBL" id="JABAIL010000016">
    <property type="protein sequence ID" value="NLR94913.1"/>
    <property type="molecule type" value="Genomic_DNA"/>
</dbReference>
<evidence type="ECO:0000313" key="1">
    <source>
        <dbReference type="EMBL" id="NLR94913.1"/>
    </source>
</evidence>
<comment type="caution">
    <text evidence="1">The sequence shown here is derived from an EMBL/GenBank/DDBJ whole genome shotgun (WGS) entry which is preliminary data.</text>
</comment>
<evidence type="ECO:0000313" key="2">
    <source>
        <dbReference type="Proteomes" id="UP000585050"/>
    </source>
</evidence>
<organism evidence="1 2">
    <name type="scientific">Flammeovirga agarivorans</name>
    <dbReference type="NCBI Taxonomy" id="2726742"/>
    <lineage>
        <taxon>Bacteria</taxon>
        <taxon>Pseudomonadati</taxon>
        <taxon>Bacteroidota</taxon>
        <taxon>Cytophagia</taxon>
        <taxon>Cytophagales</taxon>
        <taxon>Flammeovirgaceae</taxon>
        <taxon>Flammeovirga</taxon>
    </lineage>
</organism>
<name>A0A7X8SRG5_9BACT</name>
<proteinExistence type="predicted"/>
<keyword evidence="2" id="KW-1185">Reference proteome</keyword>
<dbReference type="RefSeq" id="WP_168885623.1">
    <property type="nucleotide sequence ID" value="NZ_JABAIL010000016.1"/>
</dbReference>
<dbReference type="AlphaFoldDB" id="A0A7X8SRG5"/>
<sequence>MEAGTQTFYSKSFQVKSLTPKLSDENSINSPTAANGGVELDCTGAKSVLLSNINGATVEVDGGNGYVGAYTSTQDSMQLPLENVVKIRVTKEGDISFIFLYAS</sequence>
<dbReference type="Proteomes" id="UP000585050">
    <property type="component" value="Unassembled WGS sequence"/>
</dbReference>
<accession>A0A7X8SRG5</accession>
<gene>
    <name evidence="1" type="ORF">HGP29_27150</name>
</gene>
<reference evidence="1 2" key="1">
    <citation type="submission" date="2020-04" db="EMBL/GenBank/DDBJ databases">
        <title>Flammeovirga sp. SR4, a novel species isolated from seawater.</title>
        <authorList>
            <person name="Wang X."/>
        </authorList>
    </citation>
    <scope>NUCLEOTIDE SEQUENCE [LARGE SCALE GENOMIC DNA]</scope>
    <source>
        <strain evidence="1 2">SR4</strain>
    </source>
</reference>